<proteinExistence type="predicted"/>
<dbReference type="Proteomes" id="UP000824890">
    <property type="component" value="Unassembled WGS sequence"/>
</dbReference>
<gene>
    <name evidence="1" type="ORF">HID58_068147</name>
</gene>
<comment type="caution">
    <text evidence="1">The sequence shown here is derived from an EMBL/GenBank/DDBJ whole genome shotgun (WGS) entry which is preliminary data.</text>
</comment>
<organism evidence="1 2">
    <name type="scientific">Brassica napus</name>
    <name type="common">Rape</name>
    <dbReference type="NCBI Taxonomy" id="3708"/>
    <lineage>
        <taxon>Eukaryota</taxon>
        <taxon>Viridiplantae</taxon>
        <taxon>Streptophyta</taxon>
        <taxon>Embryophyta</taxon>
        <taxon>Tracheophyta</taxon>
        <taxon>Spermatophyta</taxon>
        <taxon>Magnoliopsida</taxon>
        <taxon>eudicotyledons</taxon>
        <taxon>Gunneridae</taxon>
        <taxon>Pentapetalae</taxon>
        <taxon>rosids</taxon>
        <taxon>malvids</taxon>
        <taxon>Brassicales</taxon>
        <taxon>Brassicaceae</taxon>
        <taxon>Brassiceae</taxon>
        <taxon>Brassica</taxon>
    </lineage>
</organism>
<dbReference type="EMBL" id="JAGKQM010000015">
    <property type="protein sequence ID" value="KAH0880753.1"/>
    <property type="molecule type" value="Genomic_DNA"/>
</dbReference>
<reference evidence="1 2" key="1">
    <citation type="submission" date="2021-05" db="EMBL/GenBank/DDBJ databases">
        <title>Genome Assembly of Synthetic Allotetraploid Brassica napus Reveals Homoeologous Exchanges between Subgenomes.</title>
        <authorList>
            <person name="Davis J.T."/>
        </authorList>
    </citation>
    <scope>NUCLEOTIDE SEQUENCE [LARGE SCALE GENOMIC DNA]</scope>
    <source>
        <strain evidence="2">cv. Da-Ae</strain>
        <tissue evidence="1">Seedling</tissue>
    </source>
</reference>
<evidence type="ECO:0000313" key="1">
    <source>
        <dbReference type="EMBL" id="KAH0880753.1"/>
    </source>
</evidence>
<evidence type="ECO:0000313" key="2">
    <source>
        <dbReference type="Proteomes" id="UP000824890"/>
    </source>
</evidence>
<sequence length="168" mass="18819">MIPSIWIVFVSSGRRCRICSTIAIELPSCLISPILLPVEIEPKQVVPERITATPLAHRSLLLPIQEILKPKRILAVVALLFFSGLCKSDRDIRLLITEFACFLGSKVNFMDVVYALKRQDRTLYGVGRGCFLCLTLLLAVKEKRKQKRTEALQNDDACVGSFQSVISD</sequence>
<name>A0ABQ7ZKW2_BRANA</name>
<protein>
    <submittedName>
        <fullName evidence="1">Uncharacterized protein</fullName>
    </submittedName>
</protein>
<accession>A0ABQ7ZKW2</accession>
<keyword evidence="2" id="KW-1185">Reference proteome</keyword>